<dbReference type="Proteomes" id="UP001501447">
    <property type="component" value="Unassembled WGS sequence"/>
</dbReference>
<sequence>MQLETVGCASPGFAWIRVTHNFYRLAVRDRLELGEICVGVFQSLHDLQTGRLTEGLERLDKFG</sequence>
<evidence type="ECO:0000313" key="2">
    <source>
        <dbReference type="Proteomes" id="UP001501447"/>
    </source>
</evidence>
<comment type="caution">
    <text evidence="1">The sequence shown here is derived from an EMBL/GenBank/DDBJ whole genome shotgun (WGS) entry which is preliminary data.</text>
</comment>
<evidence type="ECO:0000313" key="1">
    <source>
        <dbReference type="EMBL" id="GAA2637018.1"/>
    </source>
</evidence>
<accession>A0ABN3QWM9</accession>
<name>A0ABN3QWM9_9ACTN</name>
<dbReference type="RefSeq" id="WP_344570392.1">
    <property type="nucleotide sequence ID" value="NZ_BAAARJ010000028.1"/>
</dbReference>
<proteinExistence type="predicted"/>
<keyword evidence="2" id="KW-1185">Reference proteome</keyword>
<protein>
    <submittedName>
        <fullName evidence="1">Uncharacterized protein</fullName>
    </submittedName>
</protein>
<organism evidence="1 2">
    <name type="scientific">Streptomyces axinellae</name>
    <dbReference type="NCBI Taxonomy" id="552788"/>
    <lineage>
        <taxon>Bacteria</taxon>
        <taxon>Bacillati</taxon>
        <taxon>Actinomycetota</taxon>
        <taxon>Actinomycetes</taxon>
        <taxon>Kitasatosporales</taxon>
        <taxon>Streptomycetaceae</taxon>
        <taxon>Streptomyces</taxon>
    </lineage>
</organism>
<dbReference type="EMBL" id="BAAARJ010000028">
    <property type="protein sequence ID" value="GAA2637018.1"/>
    <property type="molecule type" value="Genomic_DNA"/>
</dbReference>
<reference evidence="1 2" key="1">
    <citation type="journal article" date="2019" name="Int. J. Syst. Evol. Microbiol.">
        <title>The Global Catalogue of Microorganisms (GCM) 10K type strain sequencing project: providing services to taxonomists for standard genome sequencing and annotation.</title>
        <authorList>
            <consortium name="The Broad Institute Genomics Platform"/>
            <consortium name="The Broad Institute Genome Sequencing Center for Infectious Disease"/>
            <person name="Wu L."/>
            <person name="Ma J."/>
        </authorList>
    </citation>
    <scope>NUCLEOTIDE SEQUENCE [LARGE SCALE GENOMIC DNA]</scope>
    <source>
        <strain evidence="1 2">JCM 16373</strain>
    </source>
</reference>
<gene>
    <name evidence="1" type="ORF">GCM10009863_62050</name>
</gene>